<reference evidence="1 2" key="1">
    <citation type="submission" date="2013-12" db="EMBL/GenBank/DDBJ databases">
        <title>NBRP : Genome information of microbial organism related human and environment.</title>
        <authorList>
            <person name="Hattori M."/>
            <person name="Oshima K."/>
            <person name="Inaba H."/>
            <person name="Suda W."/>
            <person name="Sakamoto M."/>
            <person name="Iino T."/>
            <person name="Kitahara M."/>
            <person name="Oshida Y."/>
            <person name="Iida T."/>
            <person name="Kudo T."/>
            <person name="Itoh T."/>
            <person name="Ahmed I."/>
            <person name="Ohkuma M."/>
        </authorList>
    </citation>
    <scope>NUCLEOTIDE SEQUENCE [LARGE SCALE GENOMIC DNA]</scope>
    <source>
        <strain evidence="1 2">JCM 21738</strain>
    </source>
</reference>
<name>W4RSJ9_9BACI</name>
<comment type="caution">
    <text evidence="1">The sequence shown here is derived from an EMBL/GenBank/DDBJ whole genome shotgun (WGS) entry which is preliminary data.</text>
</comment>
<accession>W4RSJ9</accession>
<organism evidence="1 2">
    <name type="scientific">Mesobacillus boroniphilus JCM 21738</name>
    <dbReference type="NCBI Taxonomy" id="1294265"/>
    <lineage>
        <taxon>Bacteria</taxon>
        <taxon>Bacillati</taxon>
        <taxon>Bacillota</taxon>
        <taxon>Bacilli</taxon>
        <taxon>Bacillales</taxon>
        <taxon>Bacillaceae</taxon>
        <taxon>Mesobacillus</taxon>
    </lineage>
</organism>
<sequence>MNIKDLLPRFTMPVIKGILLTLALALAARLIAGLPFFSIMGQLVIASCWE</sequence>
<protein>
    <submittedName>
        <fullName evidence="1">Uncharacterized protein</fullName>
    </submittedName>
</protein>
<proteinExistence type="predicted"/>
<gene>
    <name evidence="1" type="ORF">JCM21738_3775</name>
</gene>
<dbReference type="EMBL" id="BAUW01000055">
    <property type="protein sequence ID" value="GAE46848.1"/>
    <property type="molecule type" value="Genomic_DNA"/>
</dbReference>
<evidence type="ECO:0000313" key="2">
    <source>
        <dbReference type="Proteomes" id="UP000018949"/>
    </source>
</evidence>
<evidence type="ECO:0000313" key="1">
    <source>
        <dbReference type="EMBL" id="GAE46848.1"/>
    </source>
</evidence>
<keyword evidence="2" id="KW-1185">Reference proteome</keyword>
<dbReference type="Proteomes" id="UP000018949">
    <property type="component" value="Unassembled WGS sequence"/>
</dbReference>
<dbReference type="AlphaFoldDB" id="W4RSJ9"/>